<reference evidence="1 2" key="1">
    <citation type="journal article" date="2014" name="Arch. Virol.">
        <title>Complete genome sequence of Tunisvirus, a new member of the proposed family Marseilleviridae.</title>
        <authorList>
            <person name="Aherfi S."/>
            <person name="Boughalmi M."/>
            <person name="Pagnier I."/>
            <person name="Fournous G."/>
            <person name="La Scola B."/>
            <person name="Raoult D."/>
            <person name="Colson P."/>
        </authorList>
    </citation>
    <scope>NUCLEOTIDE SEQUENCE [LARGE SCALE GENOMIC DNA]</scope>
    <source>
        <strain evidence="1 2">U484</strain>
    </source>
</reference>
<sequence length="189" mass="21803">MENIISVLHSFTQNINAEASSSELELTRRRIQKGLELLELMLEKDSADIIGSKKEECDYVFAPTFQEILNEVNLLLADELGNVAGGIVGFTDENPLDFPTVLPILREQLEMLDGERAIVWWINEDDSTCFSLLPRHRLPKKEDFDVYISSTNENIELVRCDEREWVSCDICAFIKSFVFFWEANSQKYE</sequence>
<protein>
    <submittedName>
        <fullName evidence="1">Uncharacterized protein</fullName>
    </submittedName>
</protein>
<proteinExistence type="predicted"/>
<evidence type="ECO:0000313" key="1">
    <source>
        <dbReference type="EMBL" id="AHC54781.1"/>
    </source>
</evidence>
<name>V9SEP6_9VIRU</name>
<organism evidence="1 2">
    <name type="scientific">Tunisvirus fontaine2</name>
    <dbReference type="NCBI Taxonomy" id="1421067"/>
    <lineage>
        <taxon>Viruses</taxon>
        <taxon>Varidnaviria</taxon>
        <taxon>Bamfordvirae</taxon>
        <taxon>Nucleocytoviricota</taxon>
        <taxon>Megaviricetes</taxon>
        <taxon>Pimascovirales</taxon>
        <taxon>Pimascovirales incertae sedis</taxon>
        <taxon>Marseilleviridae</taxon>
        <taxon>Losannavirus</taxon>
        <taxon>Losannavirus tunisense</taxon>
    </lineage>
</organism>
<gene>
    <name evidence="1" type="ORF">TNS_ORF63</name>
</gene>
<accession>V9SEP6</accession>
<evidence type="ECO:0000313" key="2">
    <source>
        <dbReference type="Proteomes" id="UP000232615"/>
    </source>
</evidence>
<dbReference type="EMBL" id="KF483846">
    <property type="protein sequence ID" value="AHC54781.1"/>
    <property type="molecule type" value="Genomic_DNA"/>
</dbReference>
<keyword evidence="2" id="KW-1185">Reference proteome</keyword>
<dbReference type="Proteomes" id="UP000232615">
    <property type="component" value="Segment"/>
</dbReference>